<proteinExistence type="inferred from homology"/>
<dbReference type="PROSITE" id="PS01156">
    <property type="entry name" value="TONB_DEPENDENT_REC_2"/>
    <property type="match status" value="1"/>
</dbReference>
<evidence type="ECO:0000256" key="8">
    <source>
        <dbReference type="ARBA" id="ARBA00023065"/>
    </source>
</evidence>
<dbReference type="CDD" id="cd01347">
    <property type="entry name" value="ligand_gated_channel"/>
    <property type="match status" value="1"/>
</dbReference>
<evidence type="ECO:0000256" key="10">
    <source>
        <dbReference type="ARBA" id="ARBA00023136"/>
    </source>
</evidence>
<dbReference type="Pfam" id="PF07715">
    <property type="entry name" value="Plug"/>
    <property type="match status" value="1"/>
</dbReference>
<dbReference type="PROSITE" id="PS52016">
    <property type="entry name" value="TONB_DEPENDENT_REC_3"/>
    <property type="match status" value="1"/>
</dbReference>
<dbReference type="Gene3D" id="2.40.170.20">
    <property type="entry name" value="TonB-dependent receptor, beta-barrel domain"/>
    <property type="match status" value="1"/>
</dbReference>
<dbReference type="InterPro" id="IPR012910">
    <property type="entry name" value="Plug_dom"/>
</dbReference>
<evidence type="ECO:0000256" key="2">
    <source>
        <dbReference type="ARBA" id="ARBA00022448"/>
    </source>
</evidence>
<keyword evidence="11 12" id="KW-0998">Cell outer membrane</keyword>
<dbReference type="InterPro" id="IPR039426">
    <property type="entry name" value="TonB-dep_rcpt-like"/>
</dbReference>
<reference evidence="18 19" key="1">
    <citation type="submission" date="2020-08" db="EMBL/GenBank/DDBJ databases">
        <title>Genomic Encyclopedia of Type Strains, Phase IV (KMG-IV): sequencing the most valuable type-strain genomes for metagenomic binning, comparative biology and taxonomic classification.</title>
        <authorList>
            <person name="Goeker M."/>
        </authorList>
    </citation>
    <scope>NUCLEOTIDE SEQUENCE [LARGE SCALE GENOMIC DNA]</scope>
    <source>
        <strain evidence="18 19">DSM 21793</strain>
    </source>
</reference>
<dbReference type="PANTHER" id="PTHR32552">
    <property type="entry name" value="FERRICHROME IRON RECEPTOR-RELATED"/>
    <property type="match status" value="1"/>
</dbReference>
<evidence type="ECO:0000259" key="16">
    <source>
        <dbReference type="Pfam" id="PF00593"/>
    </source>
</evidence>
<keyword evidence="18" id="KW-0675">Receptor</keyword>
<dbReference type="AlphaFoldDB" id="A0A839ZXK3"/>
<feature type="signal peptide" evidence="15">
    <location>
        <begin position="1"/>
        <end position="24"/>
    </location>
</feature>
<keyword evidence="7" id="KW-0408">Iron</keyword>
<evidence type="ECO:0000256" key="14">
    <source>
        <dbReference type="RuleBase" id="RU003357"/>
    </source>
</evidence>
<dbReference type="PROSITE" id="PS51257">
    <property type="entry name" value="PROKAR_LIPOPROTEIN"/>
    <property type="match status" value="1"/>
</dbReference>
<sequence>MKQALTTASWAVIALACAAGPAIAQESGTVAELVVTAQKREQNLQDVPIVVTTLPQRQLQDAGVRDIKDLQVLAPGLSVTSSTSEAQTSARIRGVGTIGDNPGLESSVGTVIDGVYRARSGVAFGDLGELERVEILKGPQGTLFGKNTSAGVINVLTKAPSFDFEAAGELTVGNYGALGVAGSVTGPIVADKLAGRLYAAKRERDGFADVHVAAGPRTRTDDTDQNYYTIRGQLLFTPTEALSIKLLADYSNRDEHCCVNFVTVAGPTAALVDALAADEGVLRPPTPGARIANANRDMGSKIIDQGVSAQIDWDINDDMVLTSITAYRDWRAENGSDIDFSSADIWYRPADGSSFNQIKAFSQEVRLAGATETVNWLIGAFYSDEDLTAAAATTFGSAYEPYFGLLLSAATGSPNPAFVSALTGLPFGTNFPAGAGPRDSYDHSSKGWALFTNNSWKVTEALELTMGLRYSDDEKSVRSHYTNSAPANACAAALVRPIPAAARGAICAPHSDPAFNNVVTNQDQSEGRWSGTLKASYRFNEGVMAYASYAEGFKSGGFNLDRARLAAGVINPDTSFPAETVVSYEFGVKTNTADYGLVANAALFHQTYEDFQLNTYTGISWLVASIPEVISRGVDVDLMWRPPIEGLSFSGGATYAETQFGDFVPPAGISPRLPNTRLSYAPLWSAAGTVSYERPVNETLEFRASLSAKYTSEYNTGSNLDPLKSQPPLTLVNARLVLASQDERWSAELWAQNLTDEDYNQVVVDQPLQTGTFATFLAPPRTYGVTLRGRF</sequence>
<evidence type="ECO:0000256" key="9">
    <source>
        <dbReference type="ARBA" id="ARBA00023077"/>
    </source>
</evidence>
<keyword evidence="9 14" id="KW-0798">TonB box</keyword>
<evidence type="ECO:0000256" key="12">
    <source>
        <dbReference type="PROSITE-ProRule" id="PRU01360"/>
    </source>
</evidence>
<evidence type="ECO:0000256" key="4">
    <source>
        <dbReference type="ARBA" id="ARBA00022496"/>
    </source>
</evidence>
<dbReference type="PANTHER" id="PTHR32552:SF81">
    <property type="entry name" value="TONB-DEPENDENT OUTER MEMBRANE RECEPTOR"/>
    <property type="match status" value="1"/>
</dbReference>
<evidence type="ECO:0000256" key="3">
    <source>
        <dbReference type="ARBA" id="ARBA00022452"/>
    </source>
</evidence>
<evidence type="ECO:0000256" key="1">
    <source>
        <dbReference type="ARBA" id="ARBA00004571"/>
    </source>
</evidence>
<dbReference type="SUPFAM" id="SSF56935">
    <property type="entry name" value="Porins"/>
    <property type="match status" value="1"/>
</dbReference>
<protein>
    <submittedName>
        <fullName evidence="18">Outer membrane receptor protein involved in Fe transport</fullName>
    </submittedName>
</protein>
<dbReference type="Pfam" id="PF00593">
    <property type="entry name" value="TonB_dep_Rec_b-barrel"/>
    <property type="match status" value="1"/>
</dbReference>
<organism evidence="18 19">
    <name type="scientific">Phenylobacterium haematophilum</name>
    <dbReference type="NCBI Taxonomy" id="98513"/>
    <lineage>
        <taxon>Bacteria</taxon>
        <taxon>Pseudomonadati</taxon>
        <taxon>Pseudomonadota</taxon>
        <taxon>Alphaproteobacteria</taxon>
        <taxon>Caulobacterales</taxon>
        <taxon>Caulobacteraceae</taxon>
        <taxon>Phenylobacterium</taxon>
    </lineage>
</organism>
<evidence type="ECO:0000313" key="19">
    <source>
        <dbReference type="Proteomes" id="UP000530564"/>
    </source>
</evidence>
<name>A0A839ZXK3_9CAUL</name>
<evidence type="ECO:0000259" key="17">
    <source>
        <dbReference type="Pfam" id="PF07715"/>
    </source>
</evidence>
<keyword evidence="6 15" id="KW-0732">Signal</keyword>
<evidence type="ECO:0000256" key="13">
    <source>
        <dbReference type="PROSITE-ProRule" id="PRU10144"/>
    </source>
</evidence>
<dbReference type="EMBL" id="JACIDK010000001">
    <property type="protein sequence ID" value="MBB3890020.1"/>
    <property type="molecule type" value="Genomic_DNA"/>
</dbReference>
<dbReference type="InterPro" id="IPR036942">
    <property type="entry name" value="Beta-barrel_TonB_sf"/>
</dbReference>
<accession>A0A839ZXK3</accession>
<comment type="subcellular location">
    <subcellularLocation>
        <location evidence="1 12">Cell outer membrane</location>
        <topology evidence="1 12">Multi-pass membrane protein</topology>
    </subcellularLocation>
</comment>
<evidence type="ECO:0000256" key="15">
    <source>
        <dbReference type="SAM" id="SignalP"/>
    </source>
</evidence>
<keyword evidence="19" id="KW-1185">Reference proteome</keyword>
<dbReference type="RefSeq" id="WP_246370437.1">
    <property type="nucleotide sequence ID" value="NZ_JACIDK010000001.1"/>
</dbReference>
<keyword evidence="4" id="KW-0410">Iron transport</keyword>
<keyword evidence="2 12" id="KW-0813">Transport</keyword>
<feature type="short sequence motif" description="TonB C-terminal box" evidence="13">
    <location>
        <begin position="774"/>
        <end position="791"/>
    </location>
</feature>
<keyword evidence="8" id="KW-0406">Ion transport</keyword>
<evidence type="ECO:0000256" key="11">
    <source>
        <dbReference type="ARBA" id="ARBA00023237"/>
    </source>
</evidence>
<dbReference type="InterPro" id="IPR010917">
    <property type="entry name" value="TonB_rcpt_CS"/>
</dbReference>
<evidence type="ECO:0000313" key="18">
    <source>
        <dbReference type="EMBL" id="MBB3890020.1"/>
    </source>
</evidence>
<comment type="caution">
    <text evidence="18">The sequence shown here is derived from an EMBL/GenBank/DDBJ whole genome shotgun (WGS) entry which is preliminary data.</text>
</comment>
<keyword evidence="10 12" id="KW-0472">Membrane</keyword>
<dbReference type="GO" id="GO:0009279">
    <property type="term" value="C:cell outer membrane"/>
    <property type="evidence" value="ECO:0007669"/>
    <property type="project" value="UniProtKB-SubCell"/>
</dbReference>
<gene>
    <name evidence="18" type="ORF">GGQ61_000717</name>
</gene>
<evidence type="ECO:0000256" key="6">
    <source>
        <dbReference type="ARBA" id="ARBA00022729"/>
    </source>
</evidence>
<dbReference type="GO" id="GO:0006826">
    <property type="term" value="P:iron ion transport"/>
    <property type="evidence" value="ECO:0007669"/>
    <property type="project" value="UniProtKB-KW"/>
</dbReference>
<dbReference type="Proteomes" id="UP000530564">
    <property type="component" value="Unassembled WGS sequence"/>
</dbReference>
<dbReference type="InterPro" id="IPR000531">
    <property type="entry name" value="Beta-barrel_TonB"/>
</dbReference>
<evidence type="ECO:0000256" key="7">
    <source>
        <dbReference type="ARBA" id="ARBA00023004"/>
    </source>
</evidence>
<feature type="chain" id="PRO_5032873800" evidence="15">
    <location>
        <begin position="25"/>
        <end position="791"/>
    </location>
</feature>
<evidence type="ECO:0000256" key="5">
    <source>
        <dbReference type="ARBA" id="ARBA00022692"/>
    </source>
</evidence>
<feature type="domain" description="TonB-dependent receptor plug" evidence="17">
    <location>
        <begin position="44"/>
        <end position="152"/>
    </location>
</feature>
<comment type="similarity">
    <text evidence="12 14">Belongs to the TonB-dependent receptor family.</text>
</comment>
<keyword evidence="3 12" id="KW-1134">Transmembrane beta strand</keyword>
<keyword evidence="5 12" id="KW-0812">Transmembrane</keyword>
<feature type="domain" description="TonB-dependent receptor-like beta-barrel" evidence="16">
    <location>
        <begin position="308"/>
        <end position="754"/>
    </location>
</feature>